<accession>A0AAD6AU15</accession>
<protein>
    <submittedName>
        <fullName evidence="2">Uncharacterized protein</fullName>
    </submittedName>
</protein>
<evidence type="ECO:0000313" key="2">
    <source>
        <dbReference type="EMBL" id="KAJ4930205.1"/>
    </source>
</evidence>
<keyword evidence="3" id="KW-1185">Reference proteome</keyword>
<evidence type="ECO:0000256" key="1">
    <source>
        <dbReference type="SAM" id="SignalP"/>
    </source>
</evidence>
<feature type="signal peptide" evidence="1">
    <location>
        <begin position="1"/>
        <end position="20"/>
    </location>
</feature>
<evidence type="ECO:0000313" key="3">
    <source>
        <dbReference type="Proteomes" id="UP001219934"/>
    </source>
</evidence>
<proteinExistence type="predicted"/>
<dbReference type="EMBL" id="JAPTMU010000016">
    <property type="protein sequence ID" value="KAJ4930205.1"/>
    <property type="molecule type" value="Genomic_DNA"/>
</dbReference>
<dbReference type="Proteomes" id="UP001219934">
    <property type="component" value="Unassembled WGS sequence"/>
</dbReference>
<reference evidence="2" key="1">
    <citation type="submission" date="2022-11" db="EMBL/GenBank/DDBJ databases">
        <title>Chromosome-level genome of Pogonophryne albipinna.</title>
        <authorList>
            <person name="Jo E."/>
        </authorList>
    </citation>
    <scope>NUCLEOTIDE SEQUENCE</scope>
    <source>
        <strain evidence="2">SGF0006</strain>
        <tissue evidence="2">Muscle</tissue>
    </source>
</reference>
<keyword evidence="1" id="KW-0732">Signal</keyword>
<feature type="chain" id="PRO_5042170219" evidence="1">
    <location>
        <begin position="21"/>
        <end position="83"/>
    </location>
</feature>
<dbReference type="AlphaFoldDB" id="A0AAD6AU15"/>
<organism evidence="2 3">
    <name type="scientific">Pogonophryne albipinna</name>
    <dbReference type="NCBI Taxonomy" id="1090488"/>
    <lineage>
        <taxon>Eukaryota</taxon>
        <taxon>Metazoa</taxon>
        <taxon>Chordata</taxon>
        <taxon>Craniata</taxon>
        <taxon>Vertebrata</taxon>
        <taxon>Euteleostomi</taxon>
        <taxon>Actinopterygii</taxon>
        <taxon>Neopterygii</taxon>
        <taxon>Teleostei</taxon>
        <taxon>Neoteleostei</taxon>
        <taxon>Acanthomorphata</taxon>
        <taxon>Eupercaria</taxon>
        <taxon>Perciformes</taxon>
        <taxon>Notothenioidei</taxon>
        <taxon>Pogonophryne</taxon>
    </lineage>
</organism>
<sequence length="83" mass="9753">MDLLTIFCYLLLLCFEPSAASSLITADIFEARGRRQTSLTTTVLNYERLLHLDPSLYNKTPKETSFQMDFTKHFFNQHSIRKY</sequence>
<gene>
    <name evidence="2" type="ORF">JOQ06_019211</name>
</gene>
<comment type="caution">
    <text evidence="2">The sequence shown here is derived from an EMBL/GenBank/DDBJ whole genome shotgun (WGS) entry which is preliminary data.</text>
</comment>
<name>A0AAD6AU15_9TELE</name>